<sequence>MPAYNQMGPLRYNPVCIPLHPPKMLLAAAEPGDIQPTLKTLGARNFLVAQQRPEDGGPQFYFPASWETHFKANDVRVFDVGGCHPNFKSVRGDGNINRVLDYCLKDGEFYGEPEDFRRDEPKRFQHSVWSEIVSAESASEFLRLARELAPKEYGLNYDRLVRYCRAHYDKPAEYVPRHVDFVVPDELTSWVAQNVSYAAPEVQPERPRALVLVGNSRLGKTEWARSLGKHSYFAGLFNIDDFDPMGRYAVMDDIDIKFFPNYKGWFGAQKRFTITGKYARHRTVDWGKPMIWCSNDDPRQAPCIDQDWLSANCDFVIVHEPLY</sequence>
<dbReference type="EMBL" id="MH939450">
    <property type="protein sequence ID" value="QCX29463.1"/>
    <property type="molecule type" value="Genomic_DNA"/>
</dbReference>
<reference evidence="2" key="1">
    <citation type="submission" date="2018-09" db="EMBL/GenBank/DDBJ databases">
        <title>Diverse plant associated genomoviruses.</title>
        <authorList>
            <person name="Richet C."/>
            <person name="Kraberger S."/>
            <person name="Filloux D."/>
            <person name="Fontenele R.S."/>
            <person name="Ribeiro S.G."/>
            <person name="Martin D.P."/>
            <person name="Lamas N.S."/>
            <person name="McCarthy J."/>
            <person name="Lefeuvre P."/>
            <person name="Roumagnac P."/>
            <person name="Varsani A."/>
        </authorList>
    </citation>
    <scope>NUCLEOTIDE SEQUENCE</scope>
    <source>
        <strain evidence="2">QS69_F24_2</strain>
    </source>
</reference>
<evidence type="ECO:0000259" key="1">
    <source>
        <dbReference type="Pfam" id="PF08283"/>
    </source>
</evidence>
<proteinExistence type="predicted"/>
<evidence type="ECO:0000313" key="2">
    <source>
        <dbReference type="EMBL" id="QCX29463.1"/>
    </source>
</evidence>
<feature type="domain" description="Geminivirus AL1 replication-associated protein central" evidence="1">
    <location>
        <begin position="125"/>
        <end position="223"/>
    </location>
</feature>
<dbReference type="GO" id="GO:0005198">
    <property type="term" value="F:structural molecule activity"/>
    <property type="evidence" value="ECO:0007669"/>
    <property type="project" value="InterPro"/>
</dbReference>
<dbReference type="GO" id="GO:0016888">
    <property type="term" value="F:DNA endonuclease activity, producing 5'-phosphomonoesters"/>
    <property type="evidence" value="ECO:0007669"/>
    <property type="project" value="InterPro"/>
</dbReference>
<dbReference type="SUPFAM" id="SSF55464">
    <property type="entry name" value="Origin of replication-binding domain, RBD-like"/>
    <property type="match status" value="1"/>
</dbReference>
<dbReference type="InterPro" id="IPR001301">
    <property type="entry name" value="Gemini_AL1_CLV"/>
</dbReference>
<dbReference type="Gene3D" id="3.40.1310.20">
    <property type="match status" value="1"/>
</dbReference>
<protein>
    <submittedName>
        <fullName evidence="2">Replication-associated protein</fullName>
    </submittedName>
</protein>
<dbReference type="Pfam" id="PF08283">
    <property type="entry name" value="Gemini_AL1_M"/>
    <property type="match status" value="1"/>
</dbReference>
<organism evidence="2">
    <name type="scientific">Plant associated genomovirus 23</name>
    <dbReference type="NCBI Taxonomy" id="2584395"/>
    <lineage>
        <taxon>Viruses</taxon>
        <taxon>Monodnaviria</taxon>
        <taxon>Shotokuvirae</taxon>
        <taxon>Cressdnaviricota</taxon>
        <taxon>Repensiviricetes</taxon>
        <taxon>Geplafuvirales</taxon>
        <taxon>Genomoviridae</taxon>
        <taxon>Gemykroznavirus</taxon>
        <taxon>Gemykroznavirus solas1</taxon>
    </lineage>
</organism>
<name>A0A4Y5QE06_9VIRU</name>
<dbReference type="PRINTS" id="PR00228">
    <property type="entry name" value="GEMCOATCLVL1"/>
</dbReference>
<dbReference type="InterPro" id="IPR022692">
    <property type="entry name" value="Gemini_AL1_REP_central"/>
</dbReference>
<accession>A0A4Y5QE06</accession>